<evidence type="ECO:0000259" key="2">
    <source>
        <dbReference type="Pfam" id="PF25534"/>
    </source>
</evidence>
<reference evidence="3" key="2">
    <citation type="submission" date="2023-05" db="EMBL/GenBank/DDBJ databases">
        <authorList>
            <consortium name="Lawrence Berkeley National Laboratory"/>
            <person name="Steindorff A."/>
            <person name="Hensen N."/>
            <person name="Bonometti L."/>
            <person name="Westerberg I."/>
            <person name="Brannstrom I.O."/>
            <person name="Guillou S."/>
            <person name="Cros-Aarteil S."/>
            <person name="Calhoun S."/>
            <person name="Haridas S."/>
            <person name="Kuo A."/>
            <person name="Mondo S."/>
            <person name="Pangilinan J."/>
            <person name="Riley R."/>
            <person name="Labutti K."/>
            <person name="Andreopoulos B."/>
            <person name="Lipzen A."/>
            <person name="Chen C."/>
            <person name="Yanf M."/>
            <person name="Daum C."/>
            <person name="Ng V."/>
            <person name="Clum A."/>
            <person name="Ohm R."/>
            <person name="Martin F."/>
            <person name="Silar P."/>
            <person name="Natvig D."/>
            <person name="Lalanne C."/>
            <person name="Gautier V."/>
            <person name="Ament-Velasquez S.L."/>
            <person name="Kruys A."/>
            <person name="Hutchinson M.I."/>
            <person name="Powell A.J."/>
            <person name="Barry K."/>
            <person name="Miller A.N."/>
            <person name="Grigoriev I.V."/>
            <person name="Debuchy R."/>
            <person name="Gladieux P."/>
            <person name="Thoren M.H."/>
            <person name="Johannesson H."/>
        </authorList>
    </citation>
    <scope>NUCLEOTIDE SEQUENCE</scope>
    <source>
        <strain evidence="3">PSN293</strain>
    </source>
</reference>
<dbReference type="InterPro" id="IPR057678">
    <property type="entry name" value="DUF7918"/>
</dbReference>
<name>A0AAN6XXY4_9PEZI</name>
<evidence type="ECO:0000256" key="1">
    <source>
        <dbReference type="SAM" id="MobiDB-lite"/>
    </source>
</evidence>
<keyword evidence="4" id="KW-1185">Reference proteome</keyword>
<feature type="compositionally biased region" description="Polar residues" evidence="1">
    <location>
        <begin position="342"/>
        <end position="358"/>
    </location>
</feature>
<reference evidence="3" key="1">
    <citation type="journal article" date="2023" name="Mol. Phylogenet. Evol.">
        <title>Genome-scale phylogeny and comparative genomics of the fungal order Sordariales.</title>
        <authorList>
            <person name="Hensen N."/>
            <person name="Bonometti L."/>
            <person name="Westerberg I."/>
            <person name="Brannstrom I.O."/>
            <person name="Guillou S."/>
            <person name="Cros-Aarteil S."/>
            <person name="Calhoun S."/>
            <person name="Haridas S."/>
            <person name="Kuo A."/>
            <person name="Mondo S."/>
            <person name="Pangilinan J."/>
            <person name="Riley R."/>
            <person name="LaButti K."/>
            <person name="Andreopoulos B."/>
            <person name="Lipzen A."/>
            <person name="Chen C."/>
            <person name="Yan M."/>
            <person name="Daum C."/>
            <person name="Ng V."/>
            <person name="Clum A."/>
            <person name="Steindorff A."/>
            <person name="Ohm R.A."/>
            <person name="Martin F."/>
            <person name="Silar P."/>
            <person name="Natvig D.O."/>
            <person name="Lalanne C."/>
            <person name="Gautier V."/>
            <person name="Ament-Velasquez S.L."/>
            <person name="Kruys A."/>
            <person name="Hutchinson M.I."/>
            <person name="Powell A.J."/>
            <person name="Barry K."/>
            <person name="Miller A.N."/>
            <person name="Grigoriev I.V."/>
            <person name="Debuchy R."/>
            <person name="Gladieux P."/>
            <person name="Hiltunen Thoren M."/>
            <person name="Johannesson H."/>
        </authorList>
    </citation>
    <scope>NUCLEOTIDE SEQUENCE</scope>
    <source>
        <strain evidence="3">PSN293</strain>
    </source>
</reference>
<dbReference type="EMBL" id="MU858382">
    <property type="protein sequence ID" value="KAK4206582.1"/>
    <property type="molecule type" value="Genomic_DNA"/>
</dbReference>
<protein>
    <recommendedName>
        <fullName evidence="2">DUF7918 domain-containing protein</fullName>
    </recommendedName>
</protein>
<feature type="region of interest" description="Disordered" evidence="1">
    <location>
        <begin position="309"/>
        <end position="404"/>
    </location>
</feature>
<feature type="compositionally biased region" description="Polar residues" evidence="1">
    <location>
        <begin position="370"/>
        <end position="382"/>
    </location>
</feature>
<comment type="caution">
    <text evidence="3">The sequence shown here is derived from an EMBL/GenBank/DDBJ whole genome shotgun (WGS) entry which is preliminary data.</text>
</comment>
<gene>
    <name evidence="3" type="ORF">QBC37DRAFT_458355</name>
</gene>
<dbReference type="Proteomes" id="UP001301769">
    <property type="component" value="Unassembled WGS sequence"/>
</dbReference>
<proteinExistence type="predicted"/>
<dbReference type="Pfam" id="PF25534">
    <property type="entry name" value="DUF7918"/>
    <property type="match status" value="1"/>
</dbReference>
<dbReference type="PANTHER" id="PTHR36223">
    <property type="entry name" value="BETA-LACTAMASE-TYPE TRANSPEPTIDASE FOLD DOMAIN CONTAINING PROTEIN"/>
    <property type="match status" value="1"/>
</dbReference>
<sequence>MAIIDGVPGLEATIEVDGVQATEYNPPFHDTSLANTSKHDYHRWDKAYKRASEAAKSKKTLYRPHAVKYIVAKPGAPFNFRFKRRPEFIREKQASGIFIQVYVDGFQSRACRNDDGVPRAVTWDVAIPHLISGRAGSNAGAQTHWLRFKNIQTDEAGNASPEEINSQRERVREMGVLRLECFHMRHLDVSDPGVQVDAPDDTEVGTVPEEALKGKTIDCAVGFDTEPDTNGIPFTRVMDLDEEKRPFAVFEFRYRSREGLIQEGILPRLRRTQRPREQSPVLLEGSPAPADIVREMSEEEVRRLAQQLLEERGNGSRRSRAPSAVTPRSQRRHVRRERSESPNGSRASRAPSTVTPGSQRRRVRRDRSESPSGSGNSDTPRSAGQYKTRRLGNGRVQIDLTDDE</sequence>
<feature type="domain" description="DUF7918" evidence="2">
    <location>
        <begin position="9"/>
        <end position="268"/>
    </location>
</feature>
<organism evidence="3 4">
    <name type="scientific">Rhypophila decipiens</name>
    <dbReference type="NCBI Taxonomy" id="261697"/>
    <lineage>
        <taxon>Eukaryota</taxon>
        <taxon>Fungi</taxon>
        <taxon>Dikarya</taxon>
        <taxon>Ascomycota</taxon>
        <taxon>Pezizomycotina</taxon>
        <taxon>Sordariomycetes</taxon>
        <taxon>Sordariomycetidae</taxon>
        <taxon>Sordariales</taxon>
        <taxon>Naviculisporaceae</taxon>
        <taxon>Rhypophila</taxon>
    </lineage>
</organism>
<dbReference type="PANTHER" id="PTHR36223:SF1">
    <property type="entry name" value="TRANSCRIPTION ELONGATION FACTOR EAF N-TERMINAL DOMAIN-CONTAINING PROTEIN"/>
    <property type="match status" value="1"/>
</dbReference>
<feature type="region of interest" description="Disordered" evidence="1">
    <location>
        <begin position="271"/>
        <end position="290"/>
    </location>
</feature>
<evidence type="ECO:0000313" key="3">
    <source>
        <dbReference type="EMBL" id="KAK4206582.1"/>
    </source>
</evidence>
<dbReference type="AlphaFoldDB" id="A0AAN6XXY4"/>
<accession>A0AAN6XXY4</accession>
<evidence type="ECO:0000313" key="4">
    <source>
        <dbReference type="Proteomes" id="UP001301769"/>
    </source>
</evidence>